<dbReference type="PANTHER" id="PTHR43595:SF2">
    <property type="entry name" value="SMALL RIBOSOMAL SUBUNIT PROTEIN MS42"/>
    <property type="match status" value="1"/>
</dbReference>
<dbReference type="EnsemblBacteria" id="BAC07589">
    <property type="protein sequence ID" value="BAC07589"/>
    <property type="gene ID" value="BAC07589"/>
</dbReference>
<evidence type="ECO:0000256" key="4">
    <source>
        <dbReference type="ARBA" id="ARBA00022723"/>
    </source>
</evidence>
<sequence>MRLTRRQTLGLLGVSAATLWLRSRPAVAAGEPSEIYTLPPLPYDYDALEPVIDAETMRLHHDKHHAAYVNTLNKALTPYRQWHGLAIETLLRHLHQLPTAIQSTVRNHGGGHANHSLFWQSMAPNGGGEPAGDLAIAIENTFGSFPEFQAQFQQAGLRHFGSGWVWLVLTPQGNLTITTTLNQDSPLMQGQVPILGNDLWEHAYYLTYRNRRDQYLEAWWQVVNWPWVSDRYAQMRELLA</sequence>
<dbReference type="GO" id="GO:0004784">
    <property type="term" value="F:superoxide dismutase activity"/>
    <property type="evidence" value="ECO:0007669"/>
    <property type="project" value="UniProtKB-EC"/>
</dbReference>
<gene>
    <name evidence="11" type="primary">sodB</name>
</gene>
<dbReference type="eggNOG" id="COG0605">
    <property type="taxonomic scope" value="Bacteria"/>
</dbReference>
<dbReference type="SUPFAM" id="SSF54719">
    <property type="entry name" value="Fe,Mn superoxide dismutase (SOD), C-terminal domain"/>
    <property type="match status" value="1"/>
</dbReference>
<evidence type="ECO:0000256" key="7">
    <source>
        <dbReference type="RuleBase" id="RU000414"/>
    </source>
</evidence>
<feature type="signal peptide" evidence="8">
    <location>
        <begin position="1"/>
        <end position="28"/>
    </location>
</feature>
<dbReference type="STRING" id="197221.gene:10746614"/>
<evidence type="ECO:0000256" key="8">
    <source>
        <dbReference type="SAM" id="SignalP"/>
    </source>
</evidence>
<dbReference type="FunFam" id="1.10.287.990:FF:000001">
    <property type="entry name" value="Superoxide dismutase"/>
    <property type="match status" value="1"/>
</dbReference>
<dbReference type="EC" id="1.15.1.1" evidence="3 7"/>
<reference evidence="11 12" key="1">
    <citation type="journal article" date="2002" name="DNA Res.">
        <title>Complete genome structure of the thermophilic cyanobacterium Thermosynechococcus elongatus BP-1.</title>
        <authorList>
            <person name="Nakamura Y."/>
            <person name="Kaneko T."/>
            <person name="Sato S."/>
            <person name="Ikeuchi M."/>
            <person name="Katoh H."/>
            <person name="Sasamoto S."/>
            <person name="Watanabe A."/>
            <person name="Iriguchi M."/>
            <person name="Kawashima K."/>
            <person name="Kimura T."/>
            <person name="Kishida Y."/>
            <person name="Kiyokawa C."/>
            <person name="Kohara M."/>
            <person name="Matsumoto M."/>
            <person name="Matsuno A."/>
            <person name="Nakazaki N."/>
            <person name="Shimpo S."/>
            <person name="Sugimoto M."/>
            <person name="Takeuchi C."/>
            <person name="Yamada M."/>
            <person name="Tabata S."/>
        </authorList>
    </citation>
    <scope>NUCLEOTIDE SEQUENCE [LARGE SCALE GENOMIC DNA]</scope>
    <source>
        <strain evidence="12">IAM M-273 / NIES-2133 / BP-1</strain>
    </source>
</reference>
<evidence type="ECO:0000256" key="1">
    <source>
        <dbReference type="ARBA" id="ARBA00008714"/>
    </source>
</evidence>
<comment type="function">
    <text evidence="7">Destroys radicals which are normally produced within the cells and which are toxic to biological systems.</text>
</comment>
<evidence type="ECO:0000313" key="12">
    <source>
        <dbReference type="Proteomes" id="UP000000440"/>
    </source>
</evidence>
<dbReference type="KEGG" id="tel:tlr0036"/>
<feature type="binding site" evidence="6">
    <location>
        <position position="198"/>
    </location>
    <ligand>
        <name>Mn(2+)</name>
        <dbReference type="ChEBI" id="CHEBI:29035"/>
    </ligand>
</feature>
<dbReference type="AlphaFoldDB" id="Q8DMS5"/>
<accession>Q8DMS5</accession>
<proteinExistence type="inferred from homology"/>
<evidence type="ECO:0000313" key="11">
    <source>
        <dbReference type="EMBL" id="BAC07589.1"/>
    </source>
</evidence>
<evidence type="ECO:0000256" key="6">
    <source>
        <dbReference type="PIRSR" id="PIRSR000349-1"/>
    </source>
</evidence>
<dbReference type="InterPro" id="IPR036324">
    <property type="entry name" value="Mn/Fe_SOD_N_sf"/>
</dbReference>
<keyword evidence="4 6" id="KW-0479">Metal-binding</keyword>
<evidence type="ECO:0000256" key="3">
    <source>
        <dbReference type="ARBA" id="ARBA00012682"/>
    </source>
</evidence>
<dbReference type="InterPro" id="IPR006311">
    <property type="entry name" value="TAT_signal"/>
</dbReference>
<dbReference type="InterPro" id="IPR036314">
    <property type="entry name" value="SOD_C_sf"/>
</dbReference>
<protein>
    <recommendedName>
        <fullName evidence="3 7">Superoxide dismutase</fullName>
        <ecNumber evidence="3 7">1.15.1.1</ecNumber>
    </recommendedName>
</protein>
<keyword evidence="12" id="KW-1185">Reference proteome</keyword>
<comment type="similarity">
    <text evidence="1 7">Belongs to the iron/manganese superoxide dismutase family.</text>
</comment>
<organism evidence="11 12">
    <name type="scientific">Thermosynechococcus vestitus (strain NIES-2133 / IAM M-273 / BP-1)</name>
    <dbReference type="NCBI Taxonomy" id="197221"/>
    <lineage>
        <taxon>Bacteria</taxon>
        <taxon>Bacillati</taxon>
        <taxon>Cyanobacteriota</taxon>
        <taxon>Cyanophyceae</taxon>
        <taxon>Acaryochloridales</taxon>
        <taxon>Thermosynechococcaceae</taxon>
        <taxon>Thermosynechococcus</taxon>
    </lineage>
</organism>
<keyword evidence="8" id="KW-0732">Signal</keyword>
<evidence type="ECO:0000259" key="9">
    <source>
        <dbReference type="Pfam" id="PF00081"/>
    </source>
</evidence>
<dbReference type="PIRSF" id="PIRSF000349">
    <property type="entry name" value="SODismutase"/>
    <property type="match status" value="1"/>
</dbReference>
<dbReference type="PROSITE" id="PS51318">
    <property type="entry name" value="TAT"/>
    <property type="match status" value="1"/>
</dbReference>
<dbReference type="PROSITE" id="PS00088">
    <property type="entry name" value="SOD_MN"/>
    <property type="match status" value="1"/>
</dbReference>
<feature type="domain" description="Manganese/iron superoxide dismutase C-terminal" evidence="10">
    <location>
        <begin position="130"/>
        <end position="230"/>
    </location>
</feature>
<evidence type="ECO:0000256" key="5">
    <source>
        <dbReference type="ARBA" id="ARBA00023002"/>
    </source>
</evidence>
<evidence type="ECO:0000256" key="2">
    <source>
        <dbReference type="ARBA" id="ARBA00011738"/>
    </source>
</evidence>
<name>Q8DMS5_THEVB</name>
<dbReference type="Pfam" id="PF00081">
    <property type="entry name" value="Sod_Fe_N"/>
    <property type="match status" value="1"/>
</dbReference>
<feature type="binding site" evidence="6">
    <location>
        <position position="115"/>
    </location>
    <ligand>
        <name>Mn(2+)</name>
        <dbReference type="ChEBI" id="CHEBI:29035"/>
    </ligand>
</feature>
<dbReference type="Pfam" id="PF02777">
    <property type="entry name" value="Sod_Fe_C"/>
    <property type="match status" value="1"/>
</dbReference>
<dbReference type="InterPro" id="IPR019832">
    <property type="entry name" value="Mn/Fe_SOD_C"/>
</dbReference>
<dbReference type="PANTHER" id="PTHR43595">
    <property type="entry name" value="37S RIBOSOMAL PROTEIN S26, MITOCHONDRIAL"/>
    <property type="match status" value="1"/>
</dbReference>
<dbReference type="Proteomes" id="UP000000440">
    <property type="component" value="Chromosome"/>
</dbReference>
<dbReference type="InterPro" id="IPR001189">
    <property type="entry name" value="Mn/Fe_SOD"/>
</dbReference>
<dbReference type="Gene3D" id="3.55.40.20">
    <property type="entry name" value="Iron/manganese superoxide dismutase, C-terminal domain"/>
    <property type="match status" value="1"/>
</dbReference>
<feature type="chain" id="PRO_5004307592" description="Superoxide dismutase" evidence="8">
    <location>
        <begin position="29"/>
        <end position="240"/>
    </location>
</feature>
<comment type="subunit">
    <text evidence="2">Homodimer.</text>
</comment>
<dbReference type="SUPFAM" id="SSF46609">
    <property type="entry name" value="Fe,Mn superoxide dismutase (SOD), N-terminal domain"/>
    <property type="match status" value="1"/>
</dbReference>
<evidence type="ECO:0000259" key="10">
    <source>
        <dbReference type="Pfam" id="PF02777"/>
    </source>
</evidence>
<dbReference type="GO" id="GO:0046872">
    <property type="term" value="F:metal ion binding"/>
    <property type="evidence" value="ECO:0007669"/>
    <property type="project" value="UniProtKB-KW"/>
</dbReference>
<feature type="binding site" evidence="6">
    <location>
        <position position="60"/>
    </location>
    <ligand>
        <name>Mn(2+)</name>
        <dbReference type="ChEBI" id="CHEBI:29035"/>
    </ligand>
</feature>
<dbReference type="Gene3D" id="1.10.287.990">
    <property type="entry name" value="Fe,Mn superoxide dismutase (SOD) domain"/>
    <property type="match status" value="1"/>
</dbReference>
<dbReference type="InterPro" id="IPR019833">
    <property type="entry name" value="Mn/Fe_SOD_BS"/>
</dbReference>
<dbReference type="InterPro" id="IPR019831">
    <property type="entry name" value="Mn/Fe_SOD_N"/>
</dbReference>
<dbReference type="GO" id="GO:0005737">
    <property type="term" value="C:cytoplasm"/>
    <property type="evidence" value="ECO:0007669"/>
    <property type="project" value="TreeGrafter"/>
</dbReference>
<feature type="binding site" evidence="6">
    <location>
        <position position="202"/>
    </location>
    <ligand>
        <name>Mn(2+)</name>
        <dbReference type="ChEBI" id="CHEBI:29035"/>
    </ligand>
</feature>
<comment type="catalytic activity">
    <reaction evidence="7">
        <text>2 superoxide + 2 H(+) = H2O2 + O2</text>
        <dbReference type="Rhea" id="RHEA:20696"/>
        <dbReference type="ChEBI" id="CHEBI:15378"/>
        <dbReference type="ChEBI" id="CHEBI:15379"/>
        <dbReference type="ChEBI" id="CHEBI:16240"/>
        <dbReference type="ChEBI" id="CHEBI:18421"/>
        <dbReference type="EC" id="1.15.1.1"/>
    </reaction>
</comment>
<keyword evidence="5 7" id="KW-0560">Oxidoreductase</keyword>
<dbReference type="PRINTS" id="PR01703">
    <property type="entry name" value="MNSODISMTASE"/>
</dbReference>
<feature type="domain" description="Manganese/iron superoxide dismutase N-terminal" evidence="9">
    <location>
        <begin position="36"/>
        <end position="123"/>
    </location>
</feature>
<dbReference type="EMBL" id="BA000039">
    <property type="protein sequence ID" value="BAC07589.1"/>
    <property type="molecule type" value="Genomic_DNA"/>
</dbReference>
<dbReference type="FunFam" id="3.55.40.20:FF:000001">
    <property type="entry name" value="Superoxide dismutase"/>
    <property type="match status" value="1"/>
</dbReference>
<dbReference type="RefSeq" id="WP_011055891.1">
    <property type="nucleotide sequence ID" value="NC_004113.1"/>
</dbReference>